<keyword evidence="2" id="KW-1185">Reference proteome</keyword>
<evidence type="ECO:0000313" key="2">
    <source>
        <dbReference type="Proteomes" id="UP000664545"/>
    </source>
</evidence>
<accession>A0A939IHA8</accession>
<dbReference type="EMBL" id="JAFJZZ010000003">
    <property type="protein sequence ID" value="MBN7773487.1"/>
    <property type="molecule type" value="Genomic_DNA"/>
</dbReference>
<sequence>MNKQTSKWKQDFFTIWTGQAVSFITSAIFIEEMKEGFSCIEIRRINYSIRKG</sequence>
<name>A0A939IHA8_CLOAM</name>
<proteinExistence type="predicted"/>
<dbReference type="AlphaFoldDB" id="A0A939IHA8"/>
<dbReference type="Proteomes" id="UP000664545">
    <property type="component" value="Unassembled WGS sequence"/>
</dbReference>
<dbReference type="RefSeq" id="WP_206582486.1">
    <property type="nucleotide sequence ID" value="NZ_JAFJZZ010000003.1"/>
</dbReference>
<evidence type="ECO:0000313" key="1">
    <source>
        <dbReference type="EMBL" id="MBN7773487.1"/>
    </source>
</evidence>
<gene>
    <name evidence="1" type="ORF">JYB65_08940</name>
</gene>
<comment type="caution">
    <text evidence="1">The sequence shown here is derived from an EMBL/GenBank/DDBJ whole genome shotgun (WGS) entry which is preliminary data.</text>
</comment>
<reference evidence="1" key="1">
    <citation type="submission" date="2021-02" db="EMBL/GenBank/DDBJ databases">
        <title>Abyssanaerobacter marinus gen.nov., sp., nov, anaerobic bacterium isolated from the Onnuri vent field of Indian Ocean and suggestion of Mogibacteriaceae fam. nov., and proposal of reclassification of ambiguous this family's genus member.</title>
        <authorList>
            <person name="Kim Y.J."/>
            <person name="Yang J.-A."/>
        </authorList>
    </citation>
    <scope>NUCLEOTIDE SEQUENCE</scope>
    <source>
        <strain evidence="1">DSM 2634</strain>
    </source>
</reference>
<protein>
    <submittedName>
        <fullName evidence="1">Uncharacterized protein</fullName>
    </submittedName>
</protein>
<organism evidence="1 2">
    <name type="scientific">Clostridium aminobutyricum</name>
    <dbReference type="NCBI Taxonomy" id="33953"/>
    <lineage>
        <taxon>Bacteria</taxon>
        <taxon>Bacillati</taxon>
        <taxon>Bacillota</taxon>
        <taxon>Clostridia</taxon>
        <taxon>Eubacteriales</taxon>
        <taxon>Clostridiaceae</taxon>
        <taxon>Clostridium</taxon>
    </lineage>
</organism>